<dbReference type="STRING" id="762845.BCR26_15005"/>
<dbReference type="EMBL" id="MIEK01000031">
    <property type="protein sequence ID" value="OEH82018.1"/>
    <property type="molecule type" value="Genomic_DNA"/>
</dbReference>
<evidence type="ECO:0000256" key="4">
    <source>
        <dbReference type="ARBA" id="ARBA00022741"/>
    </source>
</evidence>
<dbReference type="GO" id="GO:0003723">
    <property type="term" value="F:RNA binding"/>
    <property type="evidence" value="ECO:0007669"/>
    <property type="project" value="InterPro"/>
</dbReference>
<keyword evidence="3" id="KW-0963">Cytoplasm</keyword>
<dbReference type="PANTHER" id="PTHR43721">
    <property type="entry name" value="ELONGATION FACTOR TU-RELATED"/>
    <property type="match status" value="1"/>
</dbReference>
<dbReference type="CDD" id="cd04171">
    <property type="entry name" value="SelB"/>
    <property type="match status" value="1"/>
</dbReference>
<keyword evidence="5" id="KW-0648">Protein biosynthesis</keyword>
<dbReference type="InterPro" id="IPR015191">
    <property type="entry name" value="SelB_WHD4"/>
</dbReference>
<dbReference type="NCBIfam" id="TIGR00475">
    <property type="entry name" value="selB"/>
    <property type="match status" value="1"/>
</dbReference>
<comment type="function">
    <text evidence="7">Translation factor necessary for the incorporation of selenocysteine into proteins. It probably replaces EF-Tu for the insertion of selenocysteine directed by the UGA codon. SelB binds GTP and GDP.</text>
</comment>
<dbReference type="Gene3D" id="3.40.50.300">
    <property type="entry name" value="P-loop containing nucleotide triphosphate hydrolases"/>
    <property type="match status" value="1"/>
</dbReference>
<comment type="caution">
    <text evidence="10">The sequence shown here is derived from an EMBL/GenBank/DDBJ whole genome shotgun (WGS) entry which is preliminary data.</text>
</comment>
<dbReference type="Pfam" id="PF09107">
    <property type="entry name" value="WHD_3rd_SelB"/>
    <property type="match status" value="1"/>
</dbReference>
<dbReference type="GO" id="GO:0003746">
    <property type="term" value="F:translation elongation factor activity"/>
    <property type="evidence" value="ECO:0007669"/>
    <property type="project" value="UniProtKB-KW"/>
</dbReference>
<dbReference type="Pfam" id="PF03144">
    <property type="entry name" value="GTP_EFTU_D2"/>
    <property type="match status" value="1"/>
</dbReference>
<dbReference type="Pfam" id="PF25461">
    <property type="entry name" value="Beta-barrel_SelB"/>
    <property type="match status" value="1"/>
</dbReference>
<reference evidence="10 11" key="1">
    <citation type="submission" date="2016-09" db="EMBL/GenBank/DDBJ databases">
        <authorList>
            <person name="Capua I."/>
            <person name="De Benedictis P."/>
            <person name="Joannis T."/>
            <person name="Lombin L.H."/>
            <person name="Cattoli G."/>
        </authorList>
    </citation>
    <scope>NUCLEOTIDE SEQUENCE [LARGE SCALE GENOMIC DNA]</scope>
    <source>
        <strain evidence="10 11">LMG 25899</strain>
    </source>
</reference>
<evidence type="ECO:0000256" key="1">
    <source>
        <dbReference type="ARBA" id="ARBA00004496"/>
    </source>
</evidence>
<dbReference type="InterPro" id="IPR004535">
    <property type="entry name" value="Transl_elong_SelB"/>
</dbReference>
<dbReference type="PANTHER" id="PTHR43721:SF22">
    <property type="entry name" value="ELONGATION FACTOR TU, MITOCHONDRIAL"/>
    <property type="match status" value="1"/>
</dbReference>
<proteinExistence type="predicted"/>
<dbReference type="InterPro" id="IPR036390">
    <property type="entry name" value="WH_DNA-bd_sf"/>
</dbReference>
<keyword evidence="11" id="KW-1185">Reference proteome</keyword>
<gene>
    <name evidence="10" type="ORF">BCR26_15005</name>
</gene>
<organism evidence="10 11">
    <name type="scientific">Enterococcus rivorum</name>
    <dbReference type="NCBI Taxonomy" id="762845"/>
    <lineage>
        <taxon>Bacteria</taxon>
        <taxon>Bacillati</taxon>
        <taxon>Bacillota</taxon>
        <taxon>Bacilli</taxon>
        <taxon>Lactobacillales</taxon>
        <taxon>Enterococcaceae</taxon>
        <taxon>Enterococcus</taxon>
    </lineage>
</organism>
<dbReference type="InterPro" id="IPR000795">
    <property type="entry name" value="T_Tr_GTP-bd_dom"/>
</dbReference>
<dbReference type="GO" id="GO:0003924">
    <property type="term" value="F:GTPase activity"/>
    <property type="evidence" value="ECO:0007669"/>
    <property type="project" value="InterPro"/>
</dbReference>
<accession>A0A1E5KW20</accession>
<dbReference type="Gene3D" id="1.10.10.10">
    <property type="entry name" value="Winged helix-like DNA-binding domain superfamily/Winged helix DNA-binding domain"/>
    <property type="match status" value="1"/>
</dbReference>
<dbReference type="Proteomes" id="UP000095256">
    <property type="component" value="Unassembled WGS sequence"/>
</dbReference>
<dbReference type="InterPro" id="IPR009001">
    <property type="entry name" value="Transl_elong_EF1A/Init_IF2_C"/>
</dbReference>
<dbReference type="OrthoDB" id="9804504at2"/>
<name>A0A1E5KW20_9ENTE</name>
<dbReference type="GO" id="GO:0005829">
    <property type="term" value="C:cytosol"/>
    <property type="evidence" value="ECO:0007669"/>
    <property type="project" value="TreeGrafter"/>
</dbReference>
<evidence type="ECO:0000256" key="6">
    <source>
        <dbReference type="ARBA" id="ARBA00023134"/>
    </source>
</evidence>
<dbReference type="InterPro" id="IPR057335">
    <property type="entry name" value="Beta-barrel_SelB"/>
</dbReference>
<dbReference type="SUPFAM" id="SSF52540">
    <property type="entry name" value="P-loop containing nucleoside triphosphate hydrolases"/>
    <property type="match status" value="1"/>
</dbReference>
<dbReference type="AlphaFoldDB" id="A0A1E5KW20"/>
<dbReference type="CDD" id="cd15491">
    <property type="entry name" value="selB_III"/>
    <property type="match status" value="1"/>
</dbReference>
<dbReference type="InterPro" id="IPR036388">
    <property type="entry name" value="WH-like_DNA-bd_sf"/>
</dbReference>
<dbReference type="InterPro" id="IPR005225">
    <property type="entry name" value="Small_GTP-bd"/>
</dbReference>
<dbReference type="InterPro" id="IPR009000">
    <property type="entry name" value="Transl_B-barrel_sf"/>
</dbReference>
<dbReference type="GO" id="GO:0001514">
    <property type="term" value="P:selenocysteine incorporation"/>
    <property type="evidence" value="ECO:0007669"/>
    <property type="project" value="InterPro"/>
</dbReference>
<evidence type="ECO:0000259" key="9">
    <source>
        <dbReference type="PROSITE" id="PS51722"/>
    </source>
</evidence>
<protein>
    <recommendedName>
        <fullName evidence="2">Selenocysteine-specific elongation factor</fullName>
    </recommendedName>
    <alternativeName>
        <fullName evidence="8">SelB translation factor</fullName>
    </alternativeName>
</protein>
<evidence type="ECO:0000313" key="11">
    <source>
        <dbReference type="Proteomes" id="UP000095256"/>
    </source>
</evidence>
<dbReference type="SUPFAM" id="SSF50447">
    <property type="entry name" value="Translation proteins"/>
    <property type="match status" value="1"/>
</dbReference>
<dbReference type="Gene3D" id="1.10.10.2770">
    <property type="match status" value="1"/>
</dbReference>
<dbReference type="PROSITE" id="PS51722">
    <property type="entry name" value="G_TR_2"/>
    <property type="match status" value="1"/>
</dbReference>
<dbReference type="SUPFAM" id="SSF46785">
    <property type="entry name" value="Winged helix' DNA-binding domain"/>
    <property type="match status" value="2"/>
</dbReference>
<dbReference type="SUPFAM" id="SSF50465">
    <property type="entry name" value="EF-Tu/eEF-1alpha/eIF2-gamma C-terminal domain"/>
    <property type="match status" value="1"/>
</dbReference>
<comment type="subcellular location">
    <subcellularLocation>
        <location evidence="1">Cytoplasm</location>
    </subcellularLocation>
</comment>
<dbReference type="Pfam" id="PF00009">
    <property type="entry name" value="GTP_EFTU"/>
    <property type="match status" value="1"/>
</dbReference>
<dbReference type="InterPro" id="IPR027417">
    <property type="entry name" value="P-loop_NTPase"/>
</dbReference>
<dbReference type="InterPro" id="IPR015190">
    <property type="entry name" value="Elong_fac_SelB-wing-hlx_typ-2"/>
</dbReference>
<dbReference type="NCBIfam" id="TIGR00231">
    <property type="entry name" value="small_GTP"/>
    <property type="match status" value="1"/>
</dbReference>
<evidence type="ECO:0000256" key="8">
    <source>
        <dbReference type="ARBA" id="ARBA00031615"/>
    </source>
</evidence>
<sequence>MEHIVIGTAGHVDHGKTTLIKALTGMETDTTKEEKKRGLSINLGYAYFDLPNGKRAGIVDVPGHEKFIKNMMAGLSGLNLVLLVIDGSEGIMPQTKEHVDILQMLGVTNFLIVLTKVSQLEEELLELVQEDIQEQFLGTALEEAPIFQVDSIEGIGIAQLIEKINQISEEIKQKSVLNPPKLNVDRAFTVKGFGTIVTGTLMEGKITVNEELMLYPSEQKVKIRTIQVHEQNVSHAVAGMRTALNLANVKTTDVKRGDLLALPNTFKKTWMLDVKAELLEKATSPIKLWDRLRLFIGTREILCRVVPIGTDIIEAAESGFLQLRLEEEVVSQKGDRFILRTYSPMETIGGGIVLDANPQKHRRFHEDIIDALKTREKGSTEELVSEFMTRRSDYLTEVKDIAAYLGIENVEAQKLVEKMIVENKLISISKHCIHPLQYKRFEEDIISTLDRYHKTYRLRTGIGKEELRSKIASQLKGKEFDELLKLLKTEQKIAINETISLFDFKVTYNVYQLKDKEEIEAKLKKAGFTPPSEEQLIAGKIERKELIDSLVGKTLIRLDHENVIHREYYEEAINKTQTFITENGKMTLGEFRDITGSSRRYSMLILECLDKHAITKRVENYRVLVE</sequence>
<keyword evidence="10" id="KW-0251">Elongation factor</keyword>
<dbReference type="CDD" id="cd03696">
    <property type="entry name" value="SelB_II"/>
    <property type="match status" value="1"/>
</dbReference>
<dbReference type="Pfam" id="PF09106">
    <property type="entry name" value="WHD_2nd_SelB"/>
    <property type="match status" value="1"/>
</dbReference>
<dbReference type="GO" id="GO:0005525">
    <property type="term" value="F:GTP binding"/>
    <property type="evidence" value="ECO:0007669"/>
    <property type="project" value="UniProtKB-KW"/>
</dbReference>
<keyword evidence="4" id="KW-0547">Nucleotide-binding</keyword>
<evidence type="ECO:0000256" key="2">
    <source>
        <dbReference type="ARBA" id="ARBA00015953"/>
    </source>
</evidence>
<dbReference type="Gene3D" id="2.40.30.10">
    <property type="entry name" value="Translation factors"/>
    <property type="match status" value="1"/>
</dbReference>
<dbReference type="RefSeq" id="WP_069699024.1">
    <property type="nucleotide sequence ID" value="NZ_JAGGMA010000039.1"/>
</dbReference>
<keyword evidence="6" id="KW-0342">GTP-binding</keyword>
<dbReference type="InterPro" id="IPR004161">
    <property type="entry name" value="EFTu-like_2"/>
</dbReference>
<evidence type="ECO:0000256" key="3">
    <source>
        <dbReference type="ARBA" id="ARBA00022490"/>
    </source>
</evidence>
<feature type="domain" description="Tr-type G" evidence="9">
    <location>
        <begin position="1"/>
        <end position="174"/>
    </location>
</feature>
<evidence type="ECO:0000256" key="5">
    <source>
        <dbReference type="ARBA" id="ARBA00022917"/>
    </source>
</evidence>
<evidence type="ECO:0000256" key="7">
    <source>
        <dbReference type="ARBA" id="ARBA00025526"/>
    </source>
</evidence>
<dbReference type="InterPro" id="IPR050055">
    <property type="entry name" value="EF-Tu_GTPase"/>
</dbReference>
<evidence type="ECO:0000313" key="10">
    <source>
        <dbReference type="EMBL" id="OEH82018.1"/>
    </source>
</evidence>